<reference evidence="1" key="1">
    <citation type="submission" date="2019-06" db="EMBL/GenBank/DDBJ databases">
        <authorList>
            <person name="Zheng W."/>
        </authorList>
    </citation>
    <scope>NUCLEOTIDE SEQUENCE</scope>
    <source>
        <strain evidence="1">QDHG01</strain>
    </source>
</reference>
<gene>
    <name evidence="1" type="ORF">FGO68_gene16365</name>
</gene>
<protein>
    <submittedName>
        <fullName evidence="1">Uncharacterized protein</fullName>
    </submittedName>
</protein>
<keyword evidence="2" id="KW-1185">Reference proteome</keyword>
<organism evidence="1 2">
    <name type="scientific">Halteria grandinella</name>
    <dbReference type="NCBI Taxonomy" id="5974"/>
    <lineage>
        <taxon>Eukaryota</taxon>
        <taxon>Sar</taxon>
        <taxon>Alveolata</taxon>
        <taxon>Ciliophora</taxon>
        <taxon>Intramacronucleata</taxon>
        <taxon>Spirotrichea</taxon>
        <taxon>Stichotrichia</taxon>
        <taxon>Sporadotrichida</taxon>
        <taxon>Halteriidae</taxon>
        <taxon>Halteria</taxon>
    </lineage>
</organism>
<dbReference type="Proteomes" id="UP000785679">
    <property type="component" value="Unassembled WGS sequence"/>
</dbReference>
<proteinExistence type="predicted"/>
<accession>A0A8J8T9N4</accession>
<name>A0A8J8T9N4_HALGN</name>
<evidence type="ECO:0000313" key="1">
    <source>
        <dbReference type="EMBL" id="TNV86556.1"/>
    </source>
</evidence>
<sequence>MPTAVNTESEQGLPQTTISFLGQHPSQRGDLLGQGVRQQWPSCCLRIANLSPDHPLRDGGHPDSPTNEDLFVEVSLQSFCFVSLDCQICDFVVKFAAVATVNALSFASYPTLTVNSSNLSSPLQLPRSLPSIAGGSSHHAVQKQAVLTLFLNANHFSFLAGRVTLYQASCLPILIVPLQIIQPSQQASSHYYASLYPPSLALRDLVVTSSASIKTLV</sequence>
<dbReference type="EMBL" id="RRYP01000992">
    <property type="protein sequence ID" value="TNV86556.1"/>
    <property type="molecule type" value="Genomic_DNA"/>
</dbReference>
<dbReference type="AlphaFoldDB" id="A0A8J8T9N4"/>
<comment type="caution">
    <text evidence="1">The sequence shown here is derived from an EMBL/GenBank/DDBJ whole genome shotgun (WGS) entry which is preliminary data.</text>
</comment>
<evidence type="ECO:0000313" key="2">
    <source>
        <dbReference type="Proteomes" id="UP000785679"/>
    </source>
</evidence>